<feature type="domain" description="HTH tetR-type" evidence="6">
    <location>
        <begin position="21"/>
        <end position="81"/>
    </location>
</feature>
<evidence type="ECO:0000256" key="4">
    <source>
        <dbReference type="PROSITE-ProRule" id="PRU00335"/>
    </source>
</evidence>
<dbReference type="InterPro" id="IPR011075">
    <property type="entry name" value="TetR_C"/>
</dbReference>
<gene>
    <name evidence="7" type="ORF">ER308_11470</name>
</gene>
<evidence type="ECO:0000259" key="6">
    <source>
        <dbReference type="PROSITE" id="PS50977"/>
    </source>
</evidence>
<name>A0A411YG18_9ACTN</name>
<dbReference type="PANTHER" id="PTHR47506:SF6">
    <property type="entry name" value="HTH-TYPE TRANSCRIPTIONAL REPRESSOR NEMR"/>
    <property type="match status" value="1"/>
</dbReference>
<keyword evidence="8" id="KW-1185">Reference proteome</keyword>
<dbReference type="Gene3D" id="1.10.357.10">
    <property type="entry name" value="Tetracycline Repressor, domain 2"/>
    <property type="match status" value="1"/>
</dbReference>
<keyword evidence="3" id="KW-0804">Transcription</keyword>
<dbReference type="Proteomes" id="UP000291469">
    <property type="component" value="Chromosome"/>
</dbReference>
<keyword evidence="2 4" id="KW-0238">DNA-binding</keyword>
<reference evidence="7 8" key="1">
    <citation type="submission" date="2019-01" db="EMBL/GenBank/DDBJ databases">
        <title>Egibacter rhizosphaerae EGI 80759T.</title>
        <authorList>
            <person name="Chen D.-D."/>
            <person name="Tian Y."/>
            <person name="Jiao J.-Y."/>
            <person name="Zhang X.-T."/>
            <person name="Zhang Y.-G."/>
            <person name="Zhang Y."/>
            <person name="Xiao M."/>
            <person name="Shu W.-S."/>
            <person name="Li W.-J."/>
        </authorList>
    </citation>
    <scope>NUCLEOTIDE SEQUENCE [LARGE SCALE GENOMIC DNA]</scope>
    <source>
        <strain evidence="7 8">EGI 80759</strain>
    </source>
</reference>
<dbReference type="Pfam" id="PF00440">
    <property type="entry name" value="TetR_N"/>
    <property type="match status" value="1"/>
</dbReference>
<feature type="DNA-binding region" description="H-T-H motif" evidence="4">
    <location>
        <begin position="44"/>
        <end position="63"/>
    </location>
</feature>
<dbReference type="SUPFAM" id="SSF46689">
    <property type="entry name" value="Homeodomain-like"/>
    <property type="match status" value="1"/>
</dbReference>
<dbReference type="PRINTS" id="PR00455">
    <property type="entry name" value="HTHTETR"/>
</dbReference>
<accession>A0A411YG18</accession>
<dbReference type="PROSITE" id="PS50977">
    <property type="entry name" value="HTH_TETR_2"/>
    <property type="match status" value="1"/>
</dbReference>
<dbReference type="SUPFAM" id="SSF48498">
    <property type="entry name" value="Tetracyclin repressor-like, C-terminal domain"/>
    <property type="match status" value="1"/>
</dbReference>
<feature type="region of interest" description="Disordered" evidence="5">
    <location>
        <begin position="209"/>
        <end position="228"/>
    </location>
</feature>
<dbReference type="Gene3D" id="1.10.10.60">
    <property type="entry name" value="Homeodomain-like"/>
    <property type="match status" value="1"/>
</dbReference>
<dbReference type="RefSeq" id="WP_131155116.1">
    <property type="nucleotide sequence ID" value="NZ_CP036402.1"/>
</dbReference>
<dbReference type="InterPro" id="IPR001647">
    <property type="entry name" value="HTH_TetR"/>
</dbReference>
<dbReference type="InterPro" id="IPR009057">
    <property type="entry name" value="Homeodomain-like_sf"/>
</dbReference>
<dbReference type="AlphaFoldDB" id="A0A411YG18"/>
<dbReference type="Pfam" id="PF16925">
    <property type="entry name" value="TetR_C_13"/>
    <property type="match status" value="1"/>
</dbReference>
<protein>
    <submittedName>
        <fullName evidence="7">TetR/AcrR family transcriptional regulator</fullName>
    </submittedName>
</protein>
<proteinExistence type="predicted"/>
<feature type="region of interest" description="Disordered" evidence="5">
    <location>
        <begin position="1"/>
        <end position="22"/>
    </location>
</feature>
<evidence type="ECO:0000256" key="5">
    <source>
        <dbReference type="SAM" id="MobiDB-lite"/>
    </source>
</evidence>
<dbReference type="InterPro" id="IPR036271">
    <property type="entry name" value="Tet_transcr_reg_TetR-rel_C_sf"/>
</dbReference>
<dbReference type="EMBL" id="CP036402">
    <property type="protein sequence ID" value="QBI20119.1"/>
    <property type="molecule type" value="Genomic_DNA"/>
</dbReference>
<feature type="compositionally biased region" description="Polar residues" evidence="5">
    <location>
        <begin position="215"/>
        <end position="228"/>
    </location>
</feature>
<keyword evidence="1" id="KW-0805">Transcription regulation</keyword>
<evidence type="ECO:0000256" key="1">
    <source>
        <dbReference type="ARBA" id="ARBA00023015"/>
    </source>
</evidence>
<sequence length="228" mass="24365">MSSREVMGRAMDEPRRRSDGEQTHATILETAMRLASIEGLSSLTIGRLAQEVGVSRSGVFAHFRSKQRLQQETIAAAQEVFEREVLGPGLDAPEGLAQLEGFCEAYLSYVERGVFPGGCFFAQLLAEFDGPDGPIHDEVATFQQGGVALLEGLITTAQQQGELDAGVDPGQLAFELYAALELANYFSTLHRDPAIVDRGRTAVQATIANARPAASTPQADATGPTNTV</sequence>
<evidence type="ECO:0000313" key="7">
    <source>
        <dbReference type="EMBL" id="QBI20119.1"/>
    </source>
</evidence>
<organism evidence="7 8">
    <name type="scientific">Egibacter rhizosphaerae</name>
    <dbReference type="NCBI Taxonomy" id="1670831"/>
    <lineage>
        <taxon>Bacteria</taxon>
        <taxon>Bacillati</taxon>
        <taxon>Actinomycetota</taxon>
        <taxon>Nitriliruptoria</taxon>
        <taxon>Egibacterales</taxon>
        <taxon>Egibacteraceae</taxon>
        <taxon>Egibacter</taxon>
    </lineage>
</organism>
<evidence type="ECO:0000256" key="2">
    <source>
        <dbReference type="ARBA" id="ARBA00023125"/>
    </source>
</evidence>
<dbReference type="OrthoDB" id="326421at2"/>
<dbReference type="KEGG" id="erz:ER308_11470"/>
<dbReference type="PANTHER" id="PTHR47506">
    <property type="entry name" value="TRANSCRIPTIONAL REGULATORY PROTEIN"/>
    <property type="match status" value="1"/>
</dbReference>
<dbReference type="GO" id="GO:0003677">
    <property type="term" value="F:DNA binding"/>
    <property type="evidence" value="ECO:0007669"/>
    <property type="project" value="UniProtKB-UniRule"/>
</dbReference>
<evidence type="ECO:0000256" key="3">
    <source>
        <dbReference type="ARBA" id="ARBA00023163"/>
    </source>
</evidence>
<evidence type="ECO:0000313" key="8">
    <source>
        <dbReference type="Proteomes" id="UP000291469"/>
    </source>
</evidence>